<evidence type="ECO:0000313" key="2">
    <source>
        <dbReference type="Proteomes" id="UP000799755"/>
    </source>
</evidence>
<accession>A0ACB6QFF4</accession>
<gene>
    <name evidence="1" type="ORF">BDR25DRAFT_318492</name>
</gene>
<reference evidence="1" key="1">
    <citation type="journal article" date="2020" name="Stud. Mycol.">
        <title>101 Dothideomycetes genomes: a test case for predicting lifestyles and emergence of pathogens.</title>
        <authorList>
            <person name="Haridas S."/>
            <person name="Albert R."/>
            <person name="Binder M."/>
            <person name="Bloem J."/>
            <person name="Labutti K."/>
            <person name="Salamov A."/>
            <person name="Andreopoulos B."/>
            <person name="Baker S."/>
            <person name="Barry K."/>
            <person name="Bills G."/>
            <person name="Bluhm B."/>
            <person name="Cannon C."/>
            <person name="Castanera R."/>
            <person name="Culley D."/>
            <person name="Daum C."/>
            <person name="Ezra D."/>
            <person name="Gonzalez J."/>
            <person name="Henrissat B."/>
            <person name="Kuo A."/>
            <person name="Liang C."/>
            <person name="Lipzen A."/>
            <person name="Lutzoni F."/>
            <person name="Magnuson J."/>
            <person name="Mondo S."/>
            <person name="Nolan M."/>
            <person name="Ohm R."/>
            <person name="Pangilinan J."/>
            <person name="Park H.-J."/>
            <person name="Ramirez L."/>
            <person name="Alfaro M."/>
            <person name="Sun H."/>
            <person name="Tritt A."/>
            <person name="Yoshinaga Y."/>
            <person name="Zwiers L.-H."/>
            <person name="Turgeon B."/>
            <person name="Goodwin S."/>
            <person name="Spatafora J."/>
            <person name="Crous P."/>
            <person name="Grigoriev I."/>
        </authorList>
    </citation>
    <scope>NUCLEOTIDE SEQUENCE</scope>
    <source>
        <strain evidence="1">ATCC 200398</strain>
    </source>
</reference>
<dbReference type="EMBL" id="MU003529">
    <property type="protein sequence ID" value="KAF2465654.1"/>
    <property type="molecule type" value="Genomic_DNA"/>
</dbReference>
<evidence type="ECO:0000313" key="1">
    <source>
        <dbReference type="EMBL" id="KAF2465654.1"/>
    </source>
</evidence>
<keyword evidence="2" id="KW-1185">Reference proteome</keyword>
<dbReference type="Proteomes" id="UP000799755">
    <property type="component" value="Unassembled WGS sequence"/>
</dbReference>
<protein>
    <submittedName>
        <fullName evidence="1">Uncharacterized protein</fullName>
    </submittedName>
</protein>
<organism evidence="1 2">
    <name type="scientific">Lindgomyces ingoldianus</name>
    <dbReference type="NCBI Taxonomy" id="673940"/>
    <lineage>
        <taxon>Eukaryota</taxon>
        <taxon>Fungi</taxon>
        <taxon>Dikarya</taxon>
        <taxon>Ascomycota</taxon>
        <taxon>Pezizomycotina</taxon>
        <taxon>Dothideomycetes</taxon>
        <taxon>Pleosporomycetidae</taxon>
        <taxon>Pleosporales</taxon>
        <taxon>Lindgomycetaceae</taxon>
        <taxon>Lindgomyces</taxon>
    </lineage>
</organism>
<name>A0ACB6QFF4_9PLEO</name>
<sequence>MVQTRLKRKPSRPSGPYPVKTKQPRTSHPVPENSVHGRVPVLDASVLILDVSEKDTNHPSLALDVLNRRENVLGEGAKLTHVEKEVLGGNADVVELVKKVAKKTVQKLPEIYEHILIPEVPRAAIAMVRAVGFPTQQGWCSINDPNVITYAEPRPHPDVMKESLEESSDATRESDESIQFPVEDDNSNVDPLEQVEGTASHNEKNESTKNHSPHIHRMKQSPRTTSVLNHRATKRNEIKTRRKEGKEVEFLWVPLHKDSGSPVLGRPQPQKLTIRCRNQATNKETDFHFTKINRDRINWKNPIHIKQIAQWRRQIYRRRGLANRKECVTFQPDEEAFLILMHEKIKIAATGDISIQFPPIKMVADAFNKFFTSKVIKNKNGVNTPPRIAREHTSISAKINRGNKEMQQLRAAIKNILEGTLGDCIYAPVITMEELRLYRETGQVVADDPADPEKNSALLPDSEEEEIMEGD</sequence>
<comment type="caution">
    <text evidence="1">The sequence shown here is derived from an EMBL/GenBank/DDBJ whole genome shotgun (WGS) entry which is preliminary data.</text>
</comment>
<proteinExistence type="predicted"/>